<reference evidence="1 2" key="1">
    <citation type="submission" date="2018-07" db="EMBL/GenBank/DDBJ databases">
        <title>Dyadobacter roseus sp. nov., isolated from rose rhizosphere soil.</title>
        <authorList>
            <person name="Chen L."/>
        </authorList>
    </citation>
    <scope>NUCLEOTIDE SEQUENCE [LARGE SCALE GENOMIC DNA]</scope>
    <source>
        <strain evidence="1 2">RS19</strain>
    </source>
</reference>
<dbReference type="Proteomes" id="UP000256373">
    <property type="component" value="Unassembled WGS sequence"/>
</dbReference>
<evidence type="ECO:0000313" key="1">
    <source>
        <dbReference type="EMBL" id="REA60735.1"/>
    </source>
</evidence>
<organism evidence="1 2">
    <name type="scientific">Dyadobacter luteus</name>
    <dbReference type="NCBI Taxonomy" id="2259619"/>
    <lineage>
        <taxon>Bacteria</taxon>
        <taxon>Pseudomonadati</taxon>
        <taxon>Bacteroidota</taxon>
        <taxon>Cytophagia</taxon>
        <taxon>Cytophagales</taxon>
        <taxon>Spirosomataceae</taxon>
        <taxon>Dyadobacter</taxon>
    </lineage>
</organism>
<evidence type="ECO:0000313" key="2">
    <source>
        <dbReference type="Proteomes" id="UP000256373"/>
    </source>
</evidence>
<keyword evidence="2" id="KW-1185">Reference proteome</keyword>
<dbReference type="AlphaFoldDB" id="A0A3D8YAL9"/>
<dbReference type="EMBL" id="QNUL01000010">
    <property type="protein sequence ID" value="REA60735.1"/>
    <property type="molecule type" value="Genomic_DNA"/>
</dbReference>
<gene>
    <name evidence="1" type="ORF">DSL64_14495</name>
</gene>
<proteinExistence type="predicted"/>
<protein>
    <submittedName>
        <fullName evidence="1">Uncharacterized protein</fullName>
    </submittedName>
</protein>
<dbReference type="RefSeq" id="WP_115831620.1">
    <property type="nucleotide sequence ID" value="NZ_QNUL01000010.1"/>
</dbReference>
<comment type="caution">
    <text evidence="1">The sequence shown here is derived from an EMBL/GenBank/DDBJ whole genome shotgun (WGS) entry which is preliminary data.</text>
</comment>
<sequence>MDRIVIEVEDRVARKWRDAAPEVKDQVGKDLGKKLDEILDGNRERDLDFNLKLARQEAASNGLTEEILQKLLNEE</sequence>
<name>A0A3D8YAL9_9BACT</name>
<accession>A0A3D8YAL9</accession>
<dbReference type="OrthoDB" id="799982at2"/>